<feature type="compositionally biased region" description="Polar residues" evidence="1">
    <location>
        <begin position="1"/>
        <end position="13"/>
    </location>
</feature>
<dbReference type="AlphaFoldDB" id="A0AAF3J7Q7"/>
<dbReference type="Proteomes" id="UP000887575">
    <property type="component" value="Unassembled WGS sequence"/>
</dbReference>
<evidence type="ECO:0000313" key="3">
    <source>
        <dbReference type="WBParaSite" id="MBELARI_LOCUS21486"/>
    </source>
</evidence>
<feature type="region of interest" description="Disordered" evidence="1">
    <location>
        <begin position="149"/>
        <end position="179"/>
    </location>
</feature>
<feature type="compositionally biased region" description="Basic and acidic residues" evidence="1">
    <location>
        <begin position="157"/>
        <end position="179"/>
    </location>
</feature>
<sequence length="199" mass="22839">MSSARGEMSTTPKLKSFFSGRRSCPVSRSHVTPIKKASSPRSRERNLAHQTAKIYMRIDPIFARIFAATKDAQTLKFRNGLEPRFPDKAIETMKKLGRFTTAKKMRSNHQPEPEKVDDDELKELHLVIGEYEADIARAKSVEVMVDEELHPRRKRKLPQEEWGLKTPEEKKGEKTDDSDKVTEFLFGETLAKARAQIEI</sequence>
<keyword evidence="2" id="KW-1185">Reference proteome</keyword>
<proteinExistence type="predicted"/>
<protein>
    <submittedName>
        <fullName evidence="3">Uncharacterized protein</fullName>
    </submittedName>
</protein>
<accession>A0AAF3J7Q7</accession>
<reference evidence="3" key="1">
    <citation type="submission" date="2024-02" db="UniProtKB">
        <authorList>
            <consortium name="WormBaseParasite"/>
        </authorList>
    </citation>
    <scope>IDENTIFICATION</scope>
</reference>
<organism evidence="2 3">
    <name type="scientific">Mesorhabditis belari</name>
    <dbReference type="NCBI Taxonomy" id="2138241"/>
    <lineage>
        <taxon>Eukaryota</taxon>
        <taxon>Metazoa</taxon>
        <taxon>Ecdysozoa</taxon>
        <taxon>Nematoda</taxon>
        <taxon>Chromadorea</taxon>
        <taxon>Rhabditida</taxon>
        <taxon>Rhabditina</taxon>
        <taxon>Rhabditomorpha</taxon>
        <taxon>Rhabditoidea</taxon>
        <taxon>Rhabditidae</taxon>
        <taxon>Mesorhabditinae</taxon>
        <taxon>Mesorhabditis</taxon>
    </lineage>
</organism>
<feature type="region of interest" description="Disordered" evidence="1">
    <location>
        <begin position="1"/>
        <end position="46"/>
    </location>
</feature>
<name>A0AAF3J7Q7_9BILA</name>
<evidence type="ECO:0000313" key="2">
    <source>
        <dbReference type="Proteomes" id="UP000887575"/>
    </source>
</evidence>
<evidence type="ECO:0000256" key="1">
    <source>
        <dbReference type="SAM" id="MobiDB-lite"/>
    </source>
</evidence>
<dbReference type="WBParaSite" id="MBELARI_LOCUS21486">
    <property type="protein sequence ID" value="MBELARI_LOCUS21486"/>
    <property type="gene ID" value="MBELARI_LOCUS21486"/>
</dbReference>